<comment type="caution">
    <text evidence="2">The sequence shown here is derived from an EMBL/GenBank/DDBJ whole genome shotgun (WGS) entry which is preliminary data.</text>
</comment>
<sequence>MDLFNASHSHSGSAHNYVRRSRRLLNIANHTRIVSDQMDVDYDVNVENTDSERPDVVMQDETDEDSQIYDNEDDYINDDTENVLVANSSKDFQRDDEDEAEQFEIDNEEELEDEDFEEQIRFYKYEAPLDNVEIEQNQTSSTEPDESHFPRLFSPELDDDSNEDPYLSDSAVEHRRVWVYSIDIQRPLEIFSELSSKKSEKEKQARAEEHQSFWADKKQHGLEDIKDRFERFS</sequence>
<proteinExistence type="predicted"/>
<evidence type="ECO:0000256" key="1">
    <source>
        <dbReference type="SAM" id="MobiDB-lite"/>
    </source>
</evidence>
<feature type="non-terminal residue" evidence="2">
    <location>
        <position position="233"/>
    </location>
</feature>
<feature type="region of interest" description="Disordered" evidence="1">
    <location>
        <begin position="193"/>
        <end position="217"/>
    </location>
</feature>
<organism evidence="2 3">
    <name type="scientific">Lentinula boryana</name>
    <dbReference type="NCBI Taxonomy" id="40481"/>
    <lineage>
        <taxon>Eukaryota</taxon>
        <taxon>Fungi</taxon>
        <taxon>Dikarya</taxon>
        <taxon>Basidiomycota</taxon>
        <taxon>Agaricomycotina</taxon>
        <taxon>Agaricomycetes</taxon>
        <taxon>Agaricomycetidae</taxon>
        <taxon>Agaricales</taxon>
        <taxon>Marasmiineae</taxon>
        <taxon>Omphalotaceae</taxon>
        <taxon>Lentinula</taxon>
    </lineage>
</organism>
<feature type="region of interest" description="Disordered" evidence="1">
    <location>
        <begin position="134"/>
        <end position="168"/>
    </location>
</feature>
<keyword evidence="3" id="KW-1185">Reference proteome</keyword>
<dbReference type="EMBL" id="MU791533">
    <property type="protein sequence ID" value="KAJ3990750.1"/>
    <property type="molecule type" value="Genomic_DNA"/>
</dbReference>
<accession>A0ABQ8PXD2</accession>
<protein>
    <submittedName>
        <fullName evidence="2">Uncharacterized protein</fullName>
    </submittedName>
</protein>
<gene>
    <name evidence="2" type="ORF">F5050DRAFT_1716646</name>
</gene>
<reference evidence="2" key="1">
    <citation type="submission" date="2022-08" db="EMBL/GenBank/DDBJ databases">
        <authorList>
            <consortium name="DOE Joint Genome Institute"/>
            <person name="Min B."/>
            <person name="Riley R."/>
            <person name="Sierra-Patev S."/>
            <person name="Naranjo-Ortiz M."/>
            <person name="Looney B."/>
            <person name="Konkel Z."/>
            <person name="Slot J.C."/>
            <person name="Sakamoto Y."/>
            <person name="Steenwyk J.L."/>
            <person name="Rokas A."/>
            <person name="Carro J."/>
            <person name="Camarero S."/>
            <person name="Ferreira P."/>
            <person name="Molpeceres G."/>
            <person name="Ruiz-Duenas F.J."/>
            <person name="Serrano A."/>
            <person name="Henrissat B."/>
            <person name="Drula E."/>
            <person name="Hughes K.W."/>
            <person name="Mata J.L."/>
            <person name="Ishikawa N.K."/>
            <person name="Vargas-Isla R."/>
            <person name="Ushijima S."/>
            <person name="Smith C.A."/>
            <person name="Ahrendt S."/>
            <person name="Andreopoulos W."/>
            <person name="He G."/>
            <person name="Labutti K."/>
            <person name="Lipzen A."/>
            <person name="Ng V."/>
            <person name="Sandor L."/>
            <person name="Barry K."/>
            <person name="Martinez A.T."/>
            <person name="Xiao Y."/>
            <person name="Gibbons J.G."/>
            <person name="Terashima K."/>
            <person name="Hibbett D.S."/>
            <person name="Grigoriev I.V."/>
        </authorList>
    </citation>
    <scope>NUCLEOTIDE SEQUENCE</scope>
    <source>
        <strain evidence="2">TFB10827</strain>
    </source>
</reference>
<name>A0ABQ8PXD2_9AGAR</name>
<feature type="compositionally biased region" description="Basic and acidic residues" evidence="1">
    <location>
        <begin position="195"/>
        <end position="217"/>
    </location>
</feature>
<dbReference type="Proteomes" id="UP001163828">
    <property type="component" value="Unassembled WGS sequence"/>
</dbReference>
<evidence type="ECO:0000313" key="3">
    <source>
        <dbReference type="Proteomes" id="UP001163828"/>
    </source>
</evidence>
<evidence type="ECO:0000313" key="2">
    <source>
        <dbReference type="EMBL" id="KAJ3990750.1"/>
    </source>
</evidence>